<dbReference type="PROSITE" id="PS51186">
    <property type="entry name" value="GNAT"/>
    <property type="match status" value="1"/>
</dbReference>
<organism evidence="4 5">
    <name type="scientific">Falsiroseomonas stagni DSM 19981</name>
    <dbReference type="NCBI Taxonomy" id="1123062"/>
    <lineage>
        <taxon>Bacteria</taxon>
        <taxon>Pseudomonadati</taxon>
        <taxon>Pseudomonadota</taxon>
        <taxon>Alphaproteobacteria</taxon>
        <taxon>Acetobacterales</taxon>
        <taxon>Roseomonadaceae</taxon>
        <taxon>Falsiroseomonas</taxon>
    </lineage>
</organism>
<dbReference type="EMBL" id="FOSQ01000011">
    <property type="protein sequence ID" value="SFK93774.1"/>
    <property type="molecule type" value="Genomic_DNA"/>
</dbReference>
<dbReference type="InterPro" id="IPR016181">
    <property type="entry name" value="Acyl_CoA_acyltransferase"/>
</dbReference>
<dbReference type="AlphaFoldDB" id="A0A1I4DJE7"/>
<accession>A0A1I4DJE7</accession>
<dbReference type="InterPro" id="IPR000182">
    <property type="entry name" value="GNAT_dom"/>
</dbReference>
<dbReference type="CDD" id="cd04301">
    <property type="entry name" value="NAT_SF"/>
    <property type="match status" value="1"/>
</dbReference>
<keyword evidence="2" id="KW-0012">Acyltransferase</keyword>
<dbReference type="PANTHER" id="PTHR43877">
    <property type="entry name" value="AMINOALKYLPHOSPHONATE N-ACETYLTRANSFERASE-RELATED-RELATED"/>
    <property type="match status" value="1"/>
</dbReference>
<dbReference type="STRING" id="1123062.SAMN02745775_11194"/>
<feature type="domain" description="N-acetyltransferase" evidence="3">
    <location>
        <begin position="19"/>
        <end position="169"/>
    </location>
</feature>
<dbReference type="OrthoDB" id="118465at2"/>
<name>A0A1I4DJE7_9PROT</name>
<dbReference type="PANTHER" id="PTHR43877:SF1">
    <property type="entry name" value="ACETYLTRANSFERASE"/>
    <property type="match status" value="1"/>
</dbReference>
<keyword evidence="5" id="KW-1185">Reference proteome</keyword>
<dbReference type="Pfam" id="PF00583">
    <property type="entry name" value="Acetyltransf_1"/>
    <property type="match status" value="1"/>
</dbReference>
<dbReference type="Gene3D" id="3.40.630.30">
    <property type="match status" value="1"/>
</dbReference>
<dbReference type="SUPFAM" id="SSF55729">
    <property type="entry name" value="Acyl-CoA N-acyltransferases (Nat)"/>
    <property type="match status" value="1"/>
</dbReference>
<proteinExistence type="predicted"/>
<evidence type="ECO:0000313" key="5">
    <source>
        <dbReference type="Proteomes" id="UP000199473"/>
    </source>
</evidence>
<protein>
    <submittedName>
        <fullName evidence="4">Acetyltransferase (GNAT) family protein</fullName>
    </submittedName>
</protein>
<evidence type="ECO:0000256" key="1">
    <source>
        <dbReference type="ARBA" id="ARBA00022679"/>
    </source>
</evidence>
<reference evidence="4 5" key="1">
    <citation type="submission" date="2016-10" db="EMBL/GenBank/DDBJ databases">
        <authorList>
            <person name="de Groot N.N."/>
        </authorList>
    </citation>
    <scope>NUCLEOTIDE SEQUENCE [LARGE SCALE GENOMIC DNA]</scope>
    <source>
        <strain evidence="4 5">DSM 19981</strain>
    </source>
</reference>
<evidence type="ECO:0000313" key="4">
    <source>
        <dbReference type="EMBL" id="SFK93774.1"/>
    </source>
</evidence>
<dbReference type="InterPro" id="IPR050832">
    <property type="entry name" value="Bact_Acetyltransf"/>
</dbReference>
<keyword evidence="1 4" id="KW-0808">Transferase</keyword>
<sequence>MAGAVWKAGRVREEANSGLHVASVTPATLDAAVALLVRFFREEGFATPPDRVRQNAALIAADQHHWIGLATLDAAPVGVVTVTTALYVEWGRLGEIGDLYVAPESRRRGVAQALLDAAERRCAGLGCSSLSVVVTRDGEARHGLHAFYARQGFLGDGRQVLTRPLGKRR</sequence>
<gene>
    <name evidence="4" type="ORF">SAMN02745775_11194</name>
</gene>
<dbReference type="GO" id="GO:0016747">
    <property type="term" value="F:acyltransferase activity, transferring groups other than amino-acyl groups"/>
    <property type="evidence" value="ECO:0007669"/>
    <property type="project" value="InterPro"/>
</dbReference>
<evidence type="ECO:0000256" key="2">
    <source>
        <dbReference type="ARBA" id="ARBA00023315"/>
    </source>
</evidence>
<dbReference type="Proteomes" id="UP000199473">
    <property type="component" value="Unassembled WGS sequence"/>
</dbReference>
<evidence type="ECO:0000259" key="3">
    <source>
        <dbReference type="PROSITE" id="PS51186"/>
    </source>
</evidence>